<dbReference type="AlphaFoldDB" id="B1KGD2"/>
<dbReference type="RefSeq" id="WP_012326598.1">
    <property type="nucleotide sequence ID" value="NC_010506.1"/>
</dbReference>
<evidence type="ECO:0008006" key="3">
    <source>
        <dbReference type="Google" id="ProtNLM"/>
    </source>
</evidence>
<dbReference type="HOGENOM" id="CLU_377611_0_0_6"/>
<keyword evidence="2" id="KW-1185">Reference proteome</keyword>
<accession>B1KGD2</accession>
<reference evidence="1 2" key="1">
    <citation type="submission" date="2008-02" db="EMBL/GenBank/DDBJ databases">
        <title>Complete sequence of Shewanella woodyi ATCC 51908.</title>
        <authorList>
            <consortium name="US DOE Joint Genome Institute"/>
            <person name="Copeland A."/>
            <person name="Lucas S."/>
            <person name="Lapidus A."/>
            <person name="Glavina del Rio T."/>
            <person name="Dalin E."/>
            <person name="Tice H."/>
            <person name="Bruce D."/>
            <person name="Goodwin L."/>
            <person name="Pitluck S."/>
            <person name="Sims D."/>
            <person name="Brettin T."/>
            <person name="Detter J.C."/>
            <person name="Han C."/>
            <person name="Kuske C.R."/>
            <person name="Schmutz J."/>
            <person name="Larimer F."/>
            <person name="Land M."/>
            <person name="Hauser L."/>
            <person name="Kyrpides N."/>
            <person name="Lykidis A."/>
            <person name="Zhao J.-S."/>
            <person name="Richardson P."/>
        </authorList>
    </citation>
    <scope>NUCLEOTIDE SEQUENCE [LARGE SCALE GENOMIC DNA]</scope>
    <source>
        <strain evidence="2">ATCC 51908 / MS32</strain>
    </source>
</reference>
<evidence type="ECO:0000313" key="2">
    <source>
        <dbReference type="Proteomes" id="UP000002168"/>
    </source>
</evidence>
<organism evidence="1 2">
    <name type="scientific">Shewanella woodyi (strain ATCC 51908 / MS32)</name>
    <dbReference type="NCBI Taxonomy" id="392500"/>
    <lineage>
        <taxon>Bacteria</taxon>
        <taxon>Pseudomonadati</taxon>
        <taxon>Pseudomonadota</taxon>
        <taxon>Gammaproteobacteria</taxon>
        <taxon>Alteromonadales</taxon>
        <taxon>Shewanellaceae</taxon>
        <taxon>Shewanella</taxon>
    </lineage>
</organism>
<dbReference type="KEGG" id="swd:Swoo_4013"/>
<protein>
    <recommendedName>
        <fullName evidence="3">Integrase family protein</fullName>
    </recommendedName>
</protein>
<dbReference type="eggNOG" id="COG4688">
    <property type="taxonomic scope" value="Bacteria"/>
</dbReference>
<proteinExistence type="predicted"/>
<name>B1KGD2_SHEWM</name>
<evidence type="ECO:0000313" key="1">
    <source>
        <dbReference type="EMBL" id="ACA88269.1"/>
    </source>
</evidence>
<gene>
    <name evidence="1" type="ordered locus">Swoo_4013</name>
</gene>
<dbReference type="STRING" id="392500.Swoo_4013"/>
<sequence>MINKYLNKLQNDFNNIAWDIRIKNKSREKFPTKIDDTIEITPAGGNPTYLVLYSKKAAGKVVSHKMLFRPEYRINIHHKNILVLFLNALLTNTNVKIETTTRLVRYALVFLDLIDKSPHNLRQIDYDNTYKAFNEKLHIACNYFIKWCSSNGYCERIRTKPPKIKTATNGLQKRKDKLPQEASIIALGEIFQQVIPEDESLWDTSPKANHADAFSLSIIVLSLASPNRSMAEIRTLHKQELIEYKDWNNLDRLGKPQIRYSLMWKGSKGYKEYENHILSTMSDVVKRALRYMERVTAPYRILMQFWFKQNSTINELFPITNEILNSRLKTLKLTPFDSLTFVQLGFLLGLHQNIVFTLKMNKLSGMGSIKKDIHISMLKSDFSCYISEYCGASLIGFKKFAGLILTKGELKLDRFVTIKDIQQALFKMISHSWKTFPRITTNGGKCDKGNEVDIREAMWCLSGASVGGHGGMYAPFLPDAMEGLIKKELKGRLFRKYGYSERLRMSAHQFRHYLNHNSDINGLSHYIINAWSGRADSRHIQNYLHETEEDKIARIPIVEPINNEIDIRVHSQKEFEKLRKQQSITSITSVGFCTKDLRYIPCTYLSEFETQCTFCEQSCHIAHDQIGIKILKEDYALQNERLSKHLNCPNKRNENAKKWYRTHKANTDLLCQLIETLEDPLIPRGAVVRVITETKEIRIADLDKKSISTRKLYLKNMEDDIQHGLEDCAPIEKKPFEKDTEQFIENFWGDL</sequence>
<dbReference type="EMBL" id="CP000961">
    <property type="protein sequence ID" value="ACA88269.1"/>
    <property type="molecule type" value="Genomic_DNA"/>
</dbReference>
<dbReference type="Proteomes" id="UP000002168">
    <property type="component" value="Chromosome"/>
</dbReference>